<organism evidence="7 8">
    <name type="scientific">Moritella yayanosii</name>
    <dbReference type="NCBI Taxonomy" id="69539"/>
    <lineage>
        <taxon>Bacteria</taxon>
        <taxon>Pseudomonadati</taxon>
        <taxon>Pseudomonadota</taxon>
        <taxon>Gammaproteobacteria</taxon>
        <taxon>Alteromonadales</taxon>
        <taxon>Moritellaceae</taxon>
        <taxon>Moritella</taxon>
    </lineage>
</organism>
<feature type="transmembrane region" description="Helical" evidence="6">
    <location>
        <begin position="390"/>
        <end position="409"/>
    </location>
</feature>
<evidence type="ECO:0000256" key="6">
    <source>
        <dbReference type="SAM" id="Phobius"/>
    </source>
</evidence>
<evidence type="ECO:0000256" key="1">
    <source>
        <dbReference type="ARBA" id="ARBA00004651"/>
    </source>
</evidence>
<dbReference type="PANTHER" id="PTHR30250">
    <property type="entry name" value="PST FAMILY PREDICTED COLANIC ACID TRANSPORTER"/>
    <property type="match status" value="1"/>
</dbReference>
<dbReference type="PANTHER" id="PTHR30250:SF11">
    <property type="entry name" value="O-ANTIGEN TRANSPORTER-RELATED"/>
    <property type="match status" value="1"/>
</dbReference>
<dbReference type="InterPro" id="IPR002797">
    <property type="entry name" value="Polysacc_synth"/>
</dbReference>
<dbReference type="KEGG" id="mya:MORIYA_3322"/>
<feature type="transmembrane region" description="Helical" evidence="6">
    <location>
        <begin position="351"/>
        <end position="378"/>
    </location>
</feature>
<evidence type="ECO:0000256" key="2">
    <source>
        <dbReference type="ARBA" id="ARBA00022475"/>
    </source>
</evidence>
<accession>A0A330LS48</accession>
<keyword evidence="8" id="KW-1185">Reference proteome</keyword>
<evidence type="ECO:0000256" key="5">
    <source>
        <dbReference type="ARBA" id="ARBA00023136"/>
    </source>
</evidence>
<feature type="transmembrane region" description="Helical" evidence="6">
    <location>
        <begin position="92"/>
        <end position="117"/>
    </location>
</feature>
<proteinExistence type="predicted"/>
<dbReference type="InterPro" id="IPR050833">
    <property type="entry name" value="Poly_Biosynth_Transport"/>
</dbReference>
<evidence type="ECO:0000313" key="8">
    <source>
        <dbReference type="Proteomes" id="UP000250163"/>
    </source>
</evidence>
<dbReference type="AlphaFoldDB" id="A0A330LS48"/>
<dbReference type="Proteomes" id="UP000250163">
    <property type="component" value="Chromosome MORIYA"/>
</dbReference>
<dbReference type="OrthoDB" id="5785171at2"/>
<reference evidence="8" key="1">
    <citation type="submission" date="2018-05" db="EMBL/GenBank/DDBJ databases">
        <authorList>
            <person name="Cea G.-C."/>
            <person name="William W."/>
        </authorList>
    </citation>
    <scope>NUCLEOTIDE SEQUENCE [LARGE SCALE GENOMIC DNA]</scope>
    <source>
        <strain evidence="8">DB21MT 5</strain>
    </source>
</reference>
<dbReference type="RefSeq" id="WP_112716664.1">
    <property type="nucleotide sequence ID" value="NZ_LS483250.1"/>
</dbReference>
<feature type="transmembrane region" description="Helical" evidence="6">
    <location>
        <begin position="275"/>
        <end position="298"/>
    </location>
</feature>
<feature type="transmembrane region" description="Helical" evidence="6">
    <location>
        <begin position="137"/>
        <end position="155"/>
    </location>
</feature>
<dbReference type="EMBL" id="LS483250">
    <property type="protein sequence ID" value="SQD79777.1"/>
    <property type="molecule type" value="Genomic_DNA"/>
</dbReference>
<keyword evidence="4 6" id="KW-1133">Transmembrane helix</keyword>
<evidence type="ECO:0000313" key="7">
    <source>
        <dbReference type="EMBL" id="SQD79777.1"/>
    </source>
</evidence>
<feature type="transmembrane region" description="Helical" evidence="6">
    <location>
        <begin position="167"/>
        <end position="185"/>
    </location>
</feature>
<keyword evidence="2" id="KW-1003">Cell membrane</keyword>
<name>A0A330LS48_9GAMM</name>
<gene>
    <name evidence="7" type="ORF">MORIYA_3322</name>
</gene>
<dbReference type="Pfam" id="PF01943">
    <property type="entry name" value="Polysacc_synt"/>
    <property type="match status" value="1"/>
</dbReference>
<evidence type="ECO:0000256" key="3">
    <source>
        <dbReference type="ARBA" id="ARBA00022692"/>
    </source>
</evidence>
<keyword evidence="3 6" id="KW-0812">Transmembrane</keyword>
<feature type="transmembrane region" description="Helical" evidence="6">
    <location>
        <begin position="248"/>
        <end position="269"/>
    </location>
</feature>
<feature type="transmembrane region" description="Helical" evidence="6">
    <location>
        <begin position="415"/>
        <end position="433"/>
    </location>
</feature>
<feature type="transmembrane region" description="Helical" evidence="6">
    <location>
        <begin position="53"/>
        <end position="72"/>
    </location>
</feature>
<evidence type="ECO:0000256" key="4">
    <source>
        <dbReference type="ARBA" id="ARBA00022989"/>
    </source>
</evidence>
<dbReference type="GO" id="GO:0005886">
    <property type="term" value="C:plasma membrane"/>
    <property type="evidence" value="ECO:0007669"/>
    <property type="project" value="UniProtKB-SubCell"/>
</dbReference>
<feature type="transmembrane region" description="Helical" evidence="6">
    <location>
        <begin position="318"/>
        <end position="339"/>
    </location>
</feature>
<comment type="subcellular location">
    <subcellularLocation>
        <location evidence="1">Cell membrane</location>
        <topology evidence="1">Multi-pass membrane protein</topology>
    </subcellularLocation>
</comment>
<sequence>MLSKIKSVLSHSEHRNTAINAFIALFIRILGAGMAFIFNLLVARSLGAEKSGYFFLAFALIMFLSAFCRMGFENTILRFSGIAAKQQQGKSISAILHYAFKYTLPLAVLMSVFLYLIAEPLAVYGFSKPEMINTLKAISPAIFAISVVTLLAMSLQAQQRLTASIPCQNIVHLVLTSVAILAFSLSTATEVSAVFSIALIISSIIFYGIWSKGLNQEGQLSGNNKKLLDKKERLPNKNELWKSAKSNWLISMMGQTVQWIGPLITGMWLMAEDVAYLSVAMRIAMLTSFILMAINLVVAPKFAAFHASNDMSGLRSTALFSVRLLILSAVPIVSFMFVFPEFLMGLFGEDFVSAAGLLQILVLGQFINVVTGSVGYLLTMSGHERDMRNISLVSGIMAVVLTLFLTKHYGVTGCAIATAASLAFQNLAAVYFVKKRLGFNTLLFWQKI</sequence>
<protein>
    <submittedName>
        <fullName evidence="7">Putative polysaccharide biosynthesis protein</fullName>
    </submittedName>
</protein>
<feature type="transmembrane region" description="Helical" evidence="6">
    <location>
        <begin position="21"/>
        <end position="41"/>
    </location>
</feature>
<feature type="transmembrane region" description="Helical" evidence="6">
    <location>
        <begin position="191"/>
        <end position="210"/>
    </location>
</feature>
<keyword evidence="5 6" id="KW-0472">Membrane</keyword>